<keyword evidence="1" id="KW-0732">Signal</keyword>
<gene>
    <name evidence="2" type="ORF">HZF05_20890</name>
</gene>
<accession>A0A838LEI9</accession>
<protein>
    <submittedName>
        <fullName evidence="2">DUF1223 domain-containing protein</fullName>
    </submittedName>
</protein>
<evidence type="ECO:0000313" key="3">
    <source>
        <dbReference type="Proteomes" id="UP000570166"/>
    </source>
</evidence>
<dbReference type="SUPFAM" id="SSF52833">
    <property type="entry name" value="Thioredoxin-like"/>
    <property type="match status" value="1"/>
</dbReference>
<name>A0A838LEI9_9SPHN</name>
<keyword evidence="3" id="KW-1185">Reference proteome</keyword>
<dbReference type="PANTHER" id="PTHR36057:SF1">
    <property type="entry name" value="LIPOPROTEIN LIPID ATTACHMENT SITE-LIKE PROTEIN, PUTATIVE (DUF1223)-RELATED"/>
    <property type="match status" value="1"/>
</dbReference>
<evidence type="ECO:0000313" key="2">
    <source>
        <dbReference type="EMBL" id="MBA2936546.1"/>
    </source>
</evidence>
<dbReference type="InterPro" id="IPR010634">
    <property type="entry name" value="DUF1223"/>
</dbReference>
<feature type="chain" id="PRO_5032962739" evidence="1">
    <location>
        <begin position="26"/>
        <end position="240"/>
    </location>
</feature>
<comment type="caution">
    <text evidence="2">The sequence shown here is derived from an EMBL/GenBank/DDBJ whole genome shotgun (WGS) entry which is preliminary data.</text>
</comment>
<proteinExistence type="predicted"/>
<dbReference type="EMBL" id="JACEIB010000027">
    <property type="protein sequence ID" value="MBA2936546.1"/>
    <property type="molecule type" value="Genomic_DNA"/>
</dbReference>
<organism evidence="2 3">
    <name type="scientific">Sphingomonas chungangi</name>
    <dbReference type="NCBI Taxonomy" id="2683589"/>
    <lineage>
        <taxon>Bacteria</taxon>
        <taxon>Pseudomonadati</taxon>
        <taxon>Pseudomonadota</taxon>
        <taxon>Alphaproteobacteria</taxon>
        <taxon>Sphingomonadales</taxon>
        <taxon>Sphingomonadaceae</taxon>
        <taxon>Sphingomonas</taxon>
    </lineage>
</organism>
<dbReference type="Proteomes" id="UP000570166">
    <property type="component" value="Unassembled WGS sequence"/>
</dbReference>
<dbReference type="PANTHER" id="PTHR36057">
    <property type="match status" value="1"/>
</dbReference>
<dbReference type="InterPro" id="IPR036249">
    <property type="entry name" value="Thioredoxin-like_sf"/>
</dbReference>
<sequence>MKRSTILIRAHFLLMGAFFPTIASAAAVVPGASSDHPTVVELFQSQGCSSCPPANANINAIADRPDILALSFAVTYWDQLGWKDTFGSPRWTARQWDYANQAGRGEVATPQVIVNGGPTIVGSDRHQLDALIAQAGAPRGGPELIVESGILKLGAAPRAKSSIVWLVRYDPRVRNVPIRAGENGGRTLPHRDIVRELTKLGSWNGAAATFRVPPPDEQGLASAILVQQGTGGPITAARRI</sequence>
<dbReference type="AlphaFoldDB" id="A0A838LEI9"/>
<feature type="signal peptide" evidence="1">
    <location>
        <begin position="1"/>
        <end position="25"/>
    </location>
</feature>
<dbReference type="Pfam" id="PF06764">
    <property type="entry name" value="DUF1223"/>
    <property type="match status" value="1"/>
</dbReference>
<evidence type="ECO:0000256" key="1">
    <source>
        <dbReference type="SAM" id="SignalP"/>
    </source>
</evidence>
<reference evidence="2 3" key="1">
    <citation type="submission" date="2020-07" db="EMBL/GenBank/DDBJ databases">
        <authorList>
            <person name="Sun Q."/>
        </authorList>
    </citation>
    <scope>NUCLEOTIDE SEQUENCE [LARGE SCALE GENOMIC DNA]</scope>
    <source>
        <strain evidence="2 3">CGMCC 1.13654</strain>
    </source>
</reference>